<reference evidence="1" key="1">
    <citation type="submission" date="2023-11" db="EMBL/GenBank/DDBJ databases">
        <title>Genome assemblies of two species of porcelain crab, Petrolisthes cinctipes and Petrolisthes manimaculis (Anomura: Porcellanidae).</title>
        <authorList>
            <person name="Angst P."/>
        </authorList>
    </citation>
    <scope>NUCLEOTIDE SEQUENCE</scope>
    <source>
        <strain evidence="1">PB745_02</strain>
        <tissue evidence="1">Gill</tissue>
    </source>
</reference>
<dbReference type="EMBL" id="JAWZYT010002589">
    <property type="protein sequence ID" value="KAK4303385.1"/>
    <property type="molecule type" value="Genomic_DNA"/>
</dbReference>
<evidence type="ECO:0000313" key="1">
    <source>
        <dbReference type="EMBL" id="KAK4303385.1"/>
    </source>
</evidence>
<name>A0AAE1P9R9_9EUCA</name>
<proteinExistence type="predicted"/>
<comment type="caution">
    <text evidence="1">The sequence shown here is derived from an EMBL/GenBank/DDBJ whole genome shotgun (WGS) entry which is preliminary data.</text>
</comment>
<evidence type="ECO:0000313" key="2">
    <source>
        <dbReference type="Proteomes" id="UP001292094"/>
    </source>
</evidence>
<sequence>NSSCGANSSLTYCLEDADYPDYEIKGALVLTICLPRSMLMC</sequence>
<feature type="non-terminal residue" evidence="1">
    <location>
        <position position="1"/>
    </location>
</feature>
<protein>
    <submittedName>
        <fullName evidence="1">Uncharacterized protein</fullName>
    </submittedName>
</protein>
<dbReference type="AlphaFoldDB" id="A0AAE1P9R9"/>
<accession>A0AAE1P9R9</accession>
<gene>
    <name evidence="1" type="ORF">Pmani_024581</name>
</gene>
<keyword evidence="2" id="KW-1185">Reference proteome</keyword>
<dbReference type="Proteomes" id="UP001292094">
    <property type="component" value="Unassembled WGS sequence"/>
</dbReference>
<organism evidence="1 2">
    <name type="scientific">Petrolisthes manimaculis</name>
    <dbReference type="NCBI Taxonomy" id="1843537"/>
    <lineage>
        <taxon>Eukaryota</taxon>
        <taxon>Metazoa</taxon>
        <taxon>Ecdysozoa</taxon>
        <taxon>Arthropoda</taxon>
        <taxon>Crustacea</taxon>
        <taxon>Multicrustacea</taxon>
        <taxon>Malacostraca</taxon>
        <taxon>Eumalacostraca</taxon>
        <taxon>Eucarida</taxon>
        <taxon>Decapoda</taxon>
        <taxon>Pleocyemata</taxon>
        <taxon>Anomura</taxon>
        <taxon>Galatheoidea</taxon>
        <taxon>Porcellanidae</taxon>
        <taxon>Petrolisthes</taxon>
    </lineage>
</organism>